<gene>
    <name evidence="1" type="ORF">WN944_014227</name>
</gene>
<sequence>MDHLMDVVARQLSISIEPENLHLPSPLSAFGEYEVLVPVANGSELIEAVITIDVLRRSRVDVTVASWRNSFVWTRVMVSRLSRMLSCLTVATPFLIL</sequence>
<evidence type="ECO:0000313" key="1">
    <source>
        <dbReference type="EMBL" id="KAK9199040.1"/>
    </source>
</evidence>
<reference evidence="1 2" key="1">
    <citation type="submission" date="2024-05" db="EMBL/GenBank/DDBJ databases">
        <title>Haplotype-resolved chromosome-level genome assembly of Huyou (Citrus changshanensis).</title>
        <authorList>
            <person name="Miao C."/>
            <person name="Chen W."/>
            <person name="Wu Y."/>
            <person name="Wang L."/>
            <person name="Zhao S."/>
            <person name="Grierson D."/>
            <person name="Xu C."/>
            <person name="Chen K."/>
        </authorList>
    </citation>
    <scope>NUCLEOTIDE SEQUENCE [LARGE SCALE GENOMIC DNA]</scope>
    <source>
        <strain evidence="1">01-14</strain>
        <tissue evidence="1">Leaf</tissue>
    </source>
</reference>
<dbReference type="SUPFAM" id="SSF52317">
    <property type="entry name" value="Class I glutamine amidotransferase-like"/>
    <property type="match status" value="1"/>
</dbReference>
<protein>
    <submittedName>
        <fullName evidence="1">Uncharacterized protein</fullName>
    </submittedName>
</protein>
<organism evidence="1 2">
    <name type="scientific">Citrus x changshan-huyou</name>
    <dbReference type="NCBI Taxonomy" id="2935761"/>
    <lineage>
        <taxon>Eukaryota</taxon>
        <taxon>Viridiplantae</taxon>
        <taxon>Streptophyta</taxon>
        <taxon>Embryophyta</taxon>
        <taxon>Tracheophyta</taxon>
        <taxon>Spermatophyta</taxon>
        <taxon>Magnoliopsida</taxon>
        <taxon>eudicotyledons</taxon>
        <taxon>Gunneridae</taxon>
        <taxon>Pentapetalae</taxon>
        <taxon>rosids</taxon>
        <taxon>malvids</taxon>
        <taxon>Sapindales</taxon>
        <taxon>Rutaceae</taxon>
        <taxon>Aurantioideae</taxon>
        <taxon>Citrus</taxon>
    </lineage>
</organism>
<dbReference type="Proteomes" id="UP001428341">
    <property type="component" value="Unassembled WGS sequence"/>
</dbReference>
<name>A0AAP0QLH5_9ROSI</name>
<dbReference type="AlphaFoldDB" id="A0AAP0QLH5"/>
<comment type="caution">
    <text evidence="1">The sequence shown here is derived from an EMBL/GenBank/DDBJ whole genome shotgun (WGS) entry which is preliminary data.</text>
</comment>
<dbReference type="InterPro" id="IPR029062">
    <property type="entry name" value="Class_I_gatase-like"/>
</dbReference>
<accession>A0AAP0QLH5</accession>
<proteinExistence type="predicted"/>
<evidence type="ECO:0000313" key="2">
    <source>
        <dbReference type="Proteomes" id="UP001428341"/>
    </source>
</evidence>
<dbReference type="Gene3D" id="3.40.50.880">
    <property type="match status" value="1"/>
</dbReference>
<dbReference type="EMBL" id="JBCGBO010000005">
    <property type="protein sequence ID" value="KAK9199040.1"/>
    <property type="molecule type" value="Genomic_DNA"/>
</dbReference>
<keyword evidence="2" id="KW-1185">Reference proteome</keyword>